<gene>
    <name evidence="6" type="ORF">CEY11_03650</name>
</gene>
<dbReference type="PANTHER" id="PTHR30419:SF8">
    <property type="entry name" value="NITROGEN ASSIMILATION TRANSCRIPTIONAL ACTIVATOR-RELATED"/>
    <property type="match status" value="1"/>
</dbReference>
<keyword evidence="3" id="KW-0238">DNA-binding</keyword>
<dbReference type="Pfam" id="PF03466">
    <property type="entry name" value="LysR_substrate"/>
    <property type="match status" value="1"/>
</dbReference>
<sequence length="314" mass="34517">MIPISLRHFRIFVAIAKSGSFTEAASRLFQTQSALTATIQQFEECVGVKLFDRTTRKVTLTTVGESFLPVAERVLAGFDNAVSDLSAISKGQKGHIRIAALPSLIILFLRPTLASFRKIHPEVTVSITDGSVDKIEKTVLNGDADFGICSRLNNYKELDYTPLLTDEFGVVFPNEHPLAVTSGPLTWASLKKYRHIKLSRDTGIGAFMEDEAETIFGRNFSSGDTVSSTNALYAMLGMDDRISVLPALTAHAHPLSVFKFRRLVEPVMCREVCVVTRPLRTAALCAERLLDALMDSISEYGNFGGVQAVQRDAR</sequence>
<dbReference type="InterPro" id="IPR000847">
    <property type="entry name" value="LysR_HTH_N"/>
</dbReference>
<dbReference type="RefSeq" id="WP_088601982.1">
    <property type="nucleotide sequence ID" value="NZ_NJIH01000002.1"/>
</dbReference>
<keyword evidence="2" id="KW-0805">Transcription regulation</keyword>
<evidence type="ECO:0000256" key="3">
    <source>
        <dbReference type="ARBA" id="ARBA00023125"/>
    </source>
</evidence>
<accession>A0A225MZ78</accession>
<evidence type="ECO:0000313" key="7">
    <source>
        <dbReference type="Proteomes" id="UP000214603"/>
    </source>
</evidence>
<keyword evidence="4" id="KW-0804">Transcription</keyword>
<dbReference type="PROSITE" id="PS50931">
    <property type="entry name" value="HTH_LYSR"/>
    <property type="match status" value="1"/>
</dbReference>
<name>A0A225MZ78_9BURK</name>
<dbReference type="InterPro" id="IPR036390">
    <property type="entry name" value="WH_DNA-bd_sf"/>
</dbReference>
<dbReference type="Gene3D" id="3.40.190.290">
    <property type="match status" value="1"/>
</dbReference>
<dbReference type="GO" id="GO:0003700">
    <property type="term" value="F:DNA-binding transcription factor activity"/>
    <property type="evidence" value="ECO:0007669"/>
    <property type="project" value="InterPro"/>
</dbReference>
<dbReference type="SUPFAM" id="SSF53850">
    <property type="entry name" value="Periplasmic binding protein-like II"/>
    <property type="match status" value="1"/>
</dbReference>
<proteinExistence type="inferred from homology"/>
<feature type="domain" description="HTH lysR-type" evidence="5">
    <location>
        <begin position="4"/>
        <end position="61"/>
    </location>
</feature>
<dbReference type="PANTHER" id="PTHR30419">
    <property type="entry name" value="HTH-TYPE TRANSCRIPTIONAL REGULATOR YBHD"/>
    <property type="match status" value="1"/>
</dbReference>
<reference evidence="7" key="1">
    <citation type="submission" date="2017-06" db="EMBL/GenBank/DDBJ databases">
        <title>Herbaspirillum phytohormonus sp. nov., isolated from the root nodule of Robinia pseudoacacia in lead-zinc mine.</title>
        <authorList>
            <person name="Fan M."/>
            <person name="Lin Y."/>
        </authorList>
    </citation>
    <scope>NUCLEOTIDE SEQUENCE [LARGE SCALE GENOMIC DNA]</scope>
    <source>
        <strain evidence="7">SC-089</strain>
    </source>
</reference>
<evidence type="ECO:0000256" key="2">
    <source>
        <dbReference type="ARBA" id="ARBA00023015"/>
    </source>
</evidence>
<dbReference type="GO" id="GO:0005829">
    <property type="term" value="C:cytosol"/>
    <property type="evidence" value="ECO:0007669"/>
    <property type="project" value="TreeGrafter"/>
</dbReference>
<dbReference type="InterPro" id="IPR036388">
    <property type="entry name" value="WH-like_DNA-bd_sf"/>
</dbReference>
<comment type="similarity">
    <text evidence="1">Belongs to the LysR transcriptional regulatory family.</text>
</comment>
<evidence type="ECO:0000313" key="6">
    <source>
        <dbReference type="EMBL" id="OWT65833.1"/>
    </source>
</evidence>
<dbReference type="Pfam" id="PF00126">
    <property type="entry name" value="HTH_1"/>
    <property type="match status" value="1"/>
</dbReference>
<dbReference type="SUPFAM" id="SSF46785">
    <property type="entry name" value="Winged helix' DNA-binding domain"/>
    <property type="match status" value="1"/>
</dbReference>
<dbReference type="InterPro" id="IPR005119">
    <property type="entry name" value="LysR_subst-bd"/>
</dbReference>
<dbReference type="InterPro" id="IPR050950">
    <property type="entry name" value="HTH-type_LysR_regulators"/>
</dbReference>
<evidence type="ECO:0000256" key="4">
    <source>
        <dbReference type="ARBA" id="ARBA00023163"/>
    </source>
</evidence>
<dbReference type="Proteomes" id="UP000214603">
    <property type="component" value="Unassembled WGS sequence"/>
</dbReference>
<organism evidence="6 7">
    <name type="scientific">Candidimonas nitroreducens</name>
    <dbReference type="NCBI Taxonomy" id="683354"/>
    <lineage>
        <taxon>Bacteria</taxon>
        <taxon>Pseudomonadati</taxon>
        <taxon>Pseudomonadota</taxon>
        <taxon>Betaproteobacteria</taxon>
        <taxon>Burkholderiales</taxon>
        <taxon>Alcaligenaceae</taxon>
        <taxon>Candidimonas</taxon>
    </lineage>
</organism>
<dbReference type="Gene3D" id="1.10.10.10">
    <property type="entry name" value="Winged helix-like DNA-binding domain superfamily/Winged helix DNA-binding domain"/>
    <property type="match status" value="1"/>
</dbReference>
<keyword evidence="7" id="KW-1185">Reference proteome</keyword>
<dbReference type="AlphaFoldDB" id="A0A225MZ78"/>
<comment type="caution">
    <text evidence="6">The sequence shown here is derived from an EMBL/GenBank/DDBJ whole genome shotgun (WGS) entry which is preliminary data.</text>
</comment>
<evidence type="ECO:0000256" key="1">
    <source>
        <dbReference type="ARBA" id="ARBA00009437"/>
    </source>
</evidence>
<dbReference type="FunFam" id="1.10.10.10:FF:000001">
    <property type="entry name" value="LysR family transcriptional regulator"/>
    <property type="match status" value="1"/>
</dbReference>
<protein>
    <submittedName>
        <fullName evidence="6">LysR family transcriptional regulator</fullName>
    </submittedName>
</protein>
<dbReference type="EMBL" id="NJIH01000002">
    <property type="protein sequence ID" value="OWT65833.1"/>
    <property type="molecule type" value="Genomic_DNA"/>
</dbReference>
<evidence type="ECO:0000259" key="5">
    <source>
        <dbReference type="PROSITE" id="PS50931"/>
    </source>
</evidence>
<dbReference type="GO" id="GO:0003677">
    <property type="term" value="F:DNA binding"/>
    <property type="evidence" value="ECO:0007669"/>
    <property type="project" value="UniProtKB-KW"/>
</dbReference>
<dbReference type="OrthoDB" id="8675247at2"/>